<gene>
    <name evidence="1" type="ORF">LCGC14_1936110</name>
</gene>
<dbReference type="AlphaFoldDB" id="A0A0F9I093"/>
<name>A0A0F9I093_9ZZZZ</name>
<evidence type="ECO:0000313" key="1">
    <source>
        <dbReference type="EMBL" id="KKL87300.1"/>
    </source>
</evidence>
<organism evidence="1">
    <name type="scientific">marine sediment metagenome</name>
    <dbReference type="NCBI Taxonomy" id="412755"/>
    <lineage>
        <taxon>unclassified sequences</taxon>
        <taxon>metagenomes</taxon>
        <taxon>ecological metagenomes</taxon>
    </lineage>
</organism>
<accession>A0A0F9I093</accession>
<reference evidence="1" key="1">
    <citation type="journal article" date="2015" name="Nature">
        <title>Complex archaea that bridge the gap between prokaryotes and eukaryotes.</title>
        <authorList>
            <person name="Spang A."/>
            <person name="Saw J.H."/>
            <person name="Jorgensen S.L."/>
            <person name="Zaremba-Niedzwiedzka K."/>
            <person name="Martijn J."/>
            <person name="Lind A.E."/>
            <person name="van Eijk R."/>
            <person name="Schleper C."/>
            <person name="Guy L."/>
            <person name="Ettema T.J."/>
        </authorList>
    </citation>
    <scope>NUCLEOTIDE SEQUENCE</scope>
</reference>
<sequence>MSDPFKPQLTLLIKLGSLAVHVEEMLSAKGHHIDKTAIEGLLNDSEVKAWLKQMDKGAFLPVKR</sequence>
<proteinExistence type="predicted"/>
<dbReference type="EMBL" id="LAZR01020871">
    <property type="protein sequence ID" value="KKL87300.1"/>
    <property type="molecule type" value="Genomic_DNA"/>
</dbReference>
<comment type="caution">
    <text evidence="1">The sequence shown here is derived from an EMBL/GenBank/DDBJ whole genome shotgun (WGS) entry which is preliminary data.</text>
</comment>
<protein>
    <submittedName>
        <fullName evidence="1">Uncharacterized protein</fullName>
    </submittedName>
</protein>